<keyword evidence="15" id="KW-1185">Reference proteome</keyword>
<keyword evidence="7" id="KW-0472">Membrane</keyword>
<keyword evidence="8" id="KW-0325">Glycoprotein</keyword>
<name>A0AA86VNX7_9FABA</name>
<reference evidence="14" key="1">
    <citation type="submission" date="2023-10" db="EMBL/GenBank/DDBJ databases">
        <authorList>
            <person name="Domelevo Entfellner J.-B."/>
        </authorList>
    </citation>
    <scope>NUCLEOTIDE SEQUENCE</scope>
</reference>
<evidence type="ECO:0000256" key="7">
    <source>
        <dbReference type="ARBA" id="ARBA00023136"/>
    </source>
</evidence>
<evidence type="ECO:0000256" key="12">
    <source>
        <dbReference type="SAM" id="SignalP"/>
    </source>
</evidence>
<keyword evidence="9" id="KW-0449">Lipoprotein</keyword>
<dbReference type="InterPro" id="IPR000782">
    <property type="entry name" value="FAS1_domain"/>
</dbReference>
<dbReference type="InterPro" id="IPR033254">
    <property type="entry name" value="Plant_FLA"/>
</dbReference>
<organism evidence="14 15">
    <name type="scientific">Sphenostylis stenocarpa</name>
    <dbReference type="NCBI Taxonomy" id="92480"/>
    <lineage>
        <taxon>Eukaryota</taxon>
        <taxon>Viridiplantae</taxon>
        <taxon>Streptophyta</taxon>
        <taxon>Embryophyta</taxon>
        <taxon>Tracheophyta</taxon>
        <taxon>Spermatophyta</taxon>
        <taxon>Magnoliopsida</taxon>
        <taxon>eudicotyledons</taxon>
        <taxon>Gunneridae</taxon>
        <taxon>Pentapetalae</taxon>
        <taxon>rosids</taxon>
        <taxon>fabids</taxon>
        <taxon>Fabales</taxon>
        <taxon>Fabaceae</taxon>
        <taxon>Papilionoideae</taxon>
        <taxon>50 kb inversion clade</taxon>
        <taxon>NPAAA clade</taxon>
        <taxon>indigoferoid/millettioid clade</taxon>
        <taxon>Phaseoleae</taxon>
        <taxon>Sphenostylis</taxon>
    </lineage>
</organism>
<dbReference type="FunFam" id="2.30.180.10:FF:000015">
    <property type="entry name" value="Fasciclin-like arabinogalactan protein 3"/>
    <property type="match status" value="1"/>
</dbReference>
<sequence length="392" mass="39138">MSFKSSSLLCIALFLAWSSAISGFNINELLQKEADLSTFNKYITEAKLADEINSRNTITVLAVNNEAIASIAGKSPEFIKAVISTHVILDFFDEKKLMEAQATSQKLTTLYQASGLALKEQGFISVQLIGEGAIAFNSVGSSENSELVRTVLSQPYNISILQVTKPIIPLGLDSQTPTAQSPQGSQSSPQTAKAPSATDTAQSPATTKTADAPAPAQSAQAPATTKTSDAPAPAQSAQAPATTTTTDAPAPTQTAKAPASTKTGDAPAPAENAKAPASAKTGDAPAPAQSAKAPAPAKTADAPAPAKTADAPAPAKTADAPAPTKTTDAPTPSAASPPATATSPVAADAPAAADGPAADGPAADGGAASSSSTIKMGLFGAVMAFASLFIVL</sequence>
<evidence type="ECO:0000256" key="8">
    <source>
        <dbReference type="ARBA" id="ARBA00023180"/>
    </source>
</evidence>
<dbReference type="Pfam" id="PF02469">
    <property type="entry name" value="Fasciclin"/>
    <property type="match status" value="1"/>
</dbReference>
<dbReference type="SUPFAM" id="SSF82153">
    <property type="entry name" value="FAS1 domain"/>
    <property type="match status" value="1"/>
</dbReference>
<comment type="similarity">
    <text evidence="2">Belongs to the fasciclin-like AGP family.</text>
</comment>
<feature type="signal peptide" evidence="12">
    <location>
        <begin position="1"/>
        <end position="23"/>
    </location>
</feature>
<comment type="function">
    <text evidence="10">May be a cell surface adhesion protein.</text>
</comment>
<dbReference type="Proteomes" id="UP001189624">
    <property type="component" value="Chromosome 8"/>
</dbReference>
<feature type="domain" description="FAS1" evidence="13">
    <location>
        <begin position="23"/>
        <end position="152"/>
    </location>
</feature>
<evidence type="ECO:0000256" key="11">
    <source>
        <dbReference type="SAM" id="MobiDB-lite"/>
    </source>
</evidence>
<keyword evidence="3" id="KW-1003">Cell membrane</keyword>
<evidence type="ECO:0000256" key="1">
    <source>
        <dbReference type="ARBA" id="ARBA00004609"/>
    </source>
</evidence>
<evidence type="ECO:0000256" key="2">
    <source>
        <dbReference type="ARBA" id="ARBA00007843"/>
    </source>
</evidence>
<evidence type="ECO:0000313" key="14">
    <source>
        <dbReference type="EMBL" id="CAJ1972186.1"/>
    </source>
</evidence>
<dbReference type="Gramene" id="rna-AYBTSS11_LOCUS24235">
    <property type="protein sequence ID" value="CAJ1972186.1"/>
    <property type="gene ID" value="gene-AYBTSS11_LOCUS24235"/>
</dbReference>
<dbReference type="EMBL" id="OY731405">
    <property type="protein sequence ID" value="CAJ1972186.1"/>
    <property type="molecule type" value="Genomic_DNA"/>
</dbReference>
<accession>A0AA86VNX7</accession>
<dbReference type="InterPro" id="IPR036378">
    <property type="entry name" value="FAS1_dom_sf"/>
</dbReference>
<dbReference type="PROSITE" id="PS50213">
    <property type="entry name" value="FAS1"/>
    <property type="match status" value="1"/>
</dbReference>
<evidence type="ECO:0000256" key="9">
    <source>
        <dbReference type="ARBA" id="ARBA00023288"/>
    </source>
</evidence>
<evidence type="ECO:0000256" key="3">
    <source>
        <dbReference type="ARBA" id="ARBA00022475"/>
    </source>
</evidence>
<evidence type="ECO:0000313" key="15">
    <source>
        <dbReference type="Proteomes" id="UP001189624"/>
    </source>
</evidence>
<protein>
    <recommendedName>
        <fullName evidence="13">FAS1 domain-containing protein</fullName>
    </recommendedName>
</protein>
<dbReference type="AlphaFoldDB" id="A0AA86VNX7"/>
<keyword evidence="5 12" id="KW-0732">Signal</keyword>
<proteinExistence type="inferred from homology"/>
<dbReference type="GO" id="GO:0098552">
    <property type="term" value="C:side of membrane"/>
    <property type="evidence" value="ECO:0007669"/>
    <property type="project" value="UniProtKB-KW"/>
</dbReference>
<evidence type="ECO:0000259" key="13">
    <source>
        <dbReference type="PROSITE" id="PS50213"/>
    </source>
</evidence>
<feature type="region of interest" description="Disordered" evidence="11">
    <location>
        <begin position="172"/>
        <end position="370"/>
    </location>
</feature>
<gene>
    <name evidence="14" type="ORF">AYBTSS11_LOCUS24235</name>
</gene>
<dbReference type="PANTHER" id="PTHR32382:SF6">
    <property type="entry name" value="FASCICLIN-LIKE ARABINOGALACTAN PROTEIN 14"/>
    <property type="match status" value="1"/>
</dbReference>
<evidence type="ECO:0000256" key="5">
    <source>
        <dbReference type="ARBA" id="ARBA00022729"/>
    </source>
</evidence>
<dbReference type="GO" id="GO:0005886">
    <property type="term" value="C:plasma membrane"/>
    <property type="evidence" value="ECO:0007669"/>
    <property type="project" value="UniProtKB-SubCell"/>
</dbReference>
<evidence type="ECO:0000256" key="10">
    <source>
        <dbReference type="ARBA" id="ARBA00024686"/>
    </source>
</evidence>
<feature type="compositionally biased region" description="Low complexity" evidence="11">
    <location>
        <begin position="204"/>
        <end position="370"/>
    </location>
</feature>
<keyword evidence="4" id="KW-0336">GPI-anchor</keyword>
<evidence type="ECO:0000256" key="4">
    <source>
        <dbReference type="ARBA" id="ARBA00022622"/>
    </source>
</evidence>
<evidence type="ECO:0000256" key="6">
    <source>
        <dbReference type="ARBA" id="ARBA00022974"/>
    </source>
</evidence>
<comment type="subcellular location">
    <subcellularLocation>
        <location evidence="1">Cell membrane</location>
        <topology evidence="1">Lipid-anchor</topology>
        <topology evidence="1">GPI-anchor</topology>
    </subcellularLocation>
</comment>
<dbReference type="PANTHER" id="PTHR32382">
    <property type="entry name" value="FASCICLIN-LIKE ARABINOGALACTAN PROTEIN"/>
    <property type="match status" value="1"/>
</dbReference>
<feature type="compositionally biased region" description="Low complexity" evidence="11">
    <location>
        <begin position="174"/>
        <end position="192"/>
    </location>
</feature>
<dbReference type="Gene3D" id="2.30.180.10">
    <property type="entry name" value="FAS1 domain"/>
    <property type="match status" value="1"/>
</dbReference>
<feature type="chain" id="PRO_5041728894" description="FAS1 domain-containing protein" evidence="12">
    <location>
        <begin position="24"/>
        <end position="392"/>
    </location>
</feature>
<keyword evidence="6" id="KW-0654">Proteoglycan</keyword>